<feature type="domain" description="Flavodoxin-like fold" evidence="1">
    <location>
        <begin position="2"/>
        <end position="128"/>
    </location>
</feature>
<evidence type="ECO:0000313" key="2">
    <source>
        <dbReference type="EMBL" id="KSU08332.1"/>
    </source>
</evidence>
<dbReference type="AlphaFoldDB" id="A0A0V8D469"/>
<dbReference type="Proteomes" id="UP000054230">
    <property type="component" value="Unassembled WGS sequence"/>
</dbReference>
<dbReference type="InterPro" id="IPR050104">
    <property type="entry name" value="FMN-dep_NADH:Q_OxRdtase_AzoR1"/>
</dbReference>
<dbReference type="PANTHER" id="PTHR43741">
    <property type="entry name" value="FMN-DEPENDENT NADH-AZOREDUCTASE 1"/>
    <property type="match status" value="1"/>
</dbReference>
<dbReference type="PATRIC" id="fig|1360.106.peg.2685"/>
<evidence type="ECO:0000259" key="1">
    <source>
        <dbReference type="Pfam" id="PF02525"/>
    </source>
</evidence>
<comment type="caution">
    <text evidence="2">The sequence shown here is derived from an EMBL/GenBank/DDBJ whole genome shotgun (WGS) entry which is preliminary data.</text>
</comment>
<dbReference type="EMBL" id="LKLP01000083">
    <property type="protein sequence ID" value="KSU08332.1"/>
    <property type="molecule type" value="Genomic_DNA"/>
</dbReference>
<dbReference type="SUPFAM" id="SSF52218">
    <property type="entry name" value="Flavoproteins"/>
    <property type="match status" value="1"/>
</dbReference>
<gene>
    <name evidence="2" type="ORF">LMG8520_1614</name>
</gene>
<organism evidence="2 3">
    <name type="scientific">Lactococcus lactis subsp. lactis</name>
    <name type="common">Streptococcus lactis</name>
    <dbReference type="NCBI Taxonomy" id="1360"/>
    <lineage>
        <taxon>Bacteria</taxon>
        <taxon>Bacillati</taxon>
        <taxon>Bacillota</taxon>
        <taxon>Bacilli</taxon>
        <taxon>Lactobacillales</taxon>
        <taxon>Streptococcaceae</taxon>
        <taxon>Lactococcus</taxon>
    </lineage>
</organism>
<sequence>MSKLLVVKGHPLTADYSLSLKGLDDFVKAYKAAHPEDEIEELDVFSADIPTLNTELVSAMFAGENAELTASQKDKLARFAGFTEKFLSADKVVIANPMYNLMIPAELKSWVDTVNVAGKTFKYTAEGPVWFSKWQKSFALTS</sequence>
<dbReference type="InterPro" id="IPR003680">
    <property type="entry name" value="Flavodoxin_fold"/>
</dbReference>
<dbReference type="Gene3D" id="3.40.50.360">
    <property type="match status" value="1"/>
</dbReference>
<proteinExistence type="predicted"/>
<evidence type="ECO:0000313" key="3">
    <source>
        <dbReference type="Proteomes" id="UP000054230"/>
    </source>
</evidence>
<reference evidence="3" key="1">
    <citation type="submission" date="2015-10" db="EMBL/GenBank/DDBJ databases">
        <title>Draft Genome Sequences of 11 Lactococcus lactis subspecies cremoris strains.</title>
        <authorList>
            <person name="Wels M."/>
            <person name="Backus L."/>
            <person name="Boekhorst J."/>
            <person name="Dijkstra A."/>
            <person name="Beerthuizen M."/>
            <person name="Kelly W."/>
            <person name="Siezen R."/>
            <person name="Bachmann H."/>
            <person name="Van Hijum S."/>
        </authorList>
    </citation>
    <scope>NUCLEOTIDE SEQUENCE [LARGE SCALE GENOMIC DNA]</scope>
    <source>
        <strain evidence="3">LMG8520</strain>
    </source>
</reference>
<name>A0A0V8D469_LACLL</name>
<dbReference type="InterPro" id="IPR029039">
    <property type="entry name" value="Flavoprotein-like_sf"/>
</dbReference>
<dbReference type="PANTHER" id="PTHR43741:SF4">
    <property type="entry name" value="FMN-DEPENDENT NADH:QUINONE OXIDOREDUCTASE"/>
    <property type="match status" value="1"/>
</dbReference>
<protein>
    <submittedName>
        <fullName evidence="2">FMN-dependent NADH-azoreductase</fullName>
    </submittedName>
</protein>
<dbReference type="Pfam" id="PF02525">
    <property type="entry name" value="Flavodoxin_2"/>
    <property type="match status" value="1"/>
</dbReference>
<accession>A0A0V8D469</accession>